<protein>
    <submittedName>
        <fullName evidence="2">Uncharacterized protein</fullName>
    </submittedName>
</protein>
<evidence type="ECO:0000313" key="2">
    <source>
        <dbReference type="EMBL" id="TPX14681.1"/>
    </source>
</evidence>
<sequence length="258" mass="27650">MSPLSTPLRAFHLALIIASSGSILANGQEVGADINTQGQCLNLQSSPLNRGNRLRCPPPLLDSPAQLKDAPWTHPVQCIDGKTAEDAPTVHCLYTSSSFGDGHGTSIITKPVTAADLIGADAMEELPRHGALGNRSYTPGPVSTADGPAYEIQDVPGKGKGLVAKRKIKQEEIVMLDFPALIVSTSFLMDTKAHFRRRLLKKAIARLPEATQKLVYDLSRSTGGEMIDDILGTNTCSFNTGDNEPHLGLYPEFSASYL</sequence>
<feature type="signal peptide" evidence="1">
    <location>
        <begin position="1"/>
        <end position="27"/>
    </location>
</feature>
<proteinExistence type="predicted"/>
<organism evidence="2 3">
    <name type="scientific">Thyridium curvatum</name>
    <dbReference type="NCBI Taxonomy" id="1093900"/>
    <lineage>
        <taxon>Eukaryota</taxon>
        <taxon>Fungi</taxon>
        <taxon>Dikarya</taxon>
        <taxon>Ascomycota</taxon>
        <taxon>Pezizomycotina</taxon>
        <taxon>Sordariomycetes</taxon>
        <taxon>Sordariomycetidae</taxon>
        <taxon>Thyridiales</taxon>
        <taxon>Thyridiaceae</taxon>
        <taxon>Thyridium</taxon>
    </lineage>
</organism>
<dbReference type="EMBL" id="SKBQ01000026">
    <property type="protein sequence ID" value="TPX14681.1"/>
    <property type="molecule type" value="Genomic_DNA"/>
</dbReference>
<dbReference type="PANTHER" id="PTHR47332:SF6">
    <property type="entry name" value="SET DOMAIN-CONTAINING PROTEIN"/>
    <property type="match status" value="1"/>
</dbReference>
<dbReference type="RefSeq" id="XP_030996392.1">
    <property type="nucleotide sequence ID" value="XM_031139557.1"/>
</dbReference>
<dbReference type="Proteomes" id="UP000319257">
    <property type="component" value="Unassembled WGS sequence"/>
</dbReference>
<keyword evidence="3" id="KW-1185">Reference proteome</keyword>
<evidence type="ECO:0000313" key="3">
    <source>
        <dbReference type="Proteomes" id="UP000319257"/>
    </source>
</evidence>
<keyword evidence="1" id="KW-0732">Signal</keyword>
<dbReference type="GeneID" id="41972523"/>
<comment type="caution">
    <text evidence="2">The sequence shown here is derived from an EMBL/GenBank/DDBJ whole genome shotgun (WGS) entry which is preliminary data.</text>
</comment>
<evidence type="ECO:0000256" key="1">
    <source>
        <dbReference type="SAM" id="SignalP"/>
    </source>
</evidence>
<dbReference type="PANTHER" id="PTHR47332">
    <property type="entry name" value="SET DOMAIN-CONTAINING PROTEIN 5"/>
    <property type="match status" value="1"/>
</dbReference>
<feature type="chain" id="PRO_5021270315" evidence="1">
    <location>
        <begin position="28"/>
        <end position="258"/>
    </location>
</feature>
<name>A0A507BCK4_9PEZI</name>
<accession>A0A507BCK4</accession>
<reference evidence="2 3" key="1">
    <citation type="submission" date="2019-06" db="EMBL/GenBank/DDBJ databases">
        <title>Draft genome sequence of the filamentous fungus Phialemoniopsis curvata isolated from diesel fuel.</title>
        <authorList>
            <person name="Varaljay V.A."/>
            <person name="Lyon W.J."/>
            <person name="Crouch A.L."/>
            <person name="Drake C.E."/>
            <person name="Hollomon J.M."/>
            <person name="Nadeau L.J."/>
            <person name="Nunn H.S."/>
            <person name="Stevenson B.S."/>
            <person name="Bojanowski C.L."/>
            <person name="Crookes-Goodson W.J."/>
        </authorList>
    </citation>
    <scope>NUCLEOTIDE SEQUENCE [LARGE SCALE GENOMIC DNA]</scope>
    <source>
        <strain evidence="2 3">D216</strain>
    </source>
</reference>
<gene>
    <name evidence="2" type="ORF">E0L32_005076</name>
</gene>
<dbReference type="AlphaFoldDB" id="A0A507BCK4"/>
<dbReference type="InParanoid" id="A0A507BCK4"/>
<dbReference type="OrthoDB" id="438641at2759"/>
<dbReference type="InterPro" id="IPR053185">
    <property type="entry name" value="SET_domain_protein"/>
</dbReference>